<dbReference type="InterPro" id="IPR036691">
    <property type="entry name" value="Endo/exonu/phosph_ase_sf"/>
</dbReference>
<dbReference type="SUPFAM" id="SSF47954">
    <property type="entry name" value="Cyclin-like"/>
    <property type="match status" value="1"/>
</dbReference>
<dbReference type="GO" id="GO:0004445">
    <property type="term" value="F:inositol-polyphosphate 5-phosphatase activity"/>
    <property type="evidence" value="ECO:0007669"/>
    <property type="project" value="InterPro"/>
</dbReference>
<dbReference type="InterPro" id="IPR036915">
    <property type="entry name" value="Cyclin-like_sf"/>
</dbReference>
<name>A0A371FZ74_MUCPR</name>
<feature type="non-terminal residue" evidence="6">
    <location>
        <position position="1"/>
    </location>
</feature>
<comment type="caution">
    <text evidence="6">The sequence shown here is derived from an EMBL/GenBank/DDBJ whole genome shotgun (WGS) entry which is preliminary data.</text>
</comment>
<dbReference type="Pfam" id="PF00134">
    <property type="entry name" value="Cyclin_N"/>
    <property type="match status" value="1"/>
</dbReference>
<dbReference type="GO" id="GO:0004439">
    <property type="term" value="F:phosphatidylinositol-4,5-bisphosphate 5-phosphatase activity"/>
    <property type="evidence" value="ECO:0007669"/>
    <property type="project" value="TreeGrafter"/>
</dbReference>
<feature type="non-terminal residue" evidence="6">
    <location>
        <position position="641"/>
    </location>
</feature>
<dbReference type="EMBL" id="QJKJ01007307">
    <property type="protein sequence ID" value="RDX83572.1"/>
    <property type="molecule type" value="Genomic_DNA"/>
</dbReference>
<dbReference type="STRING" id="157652.A0A371FZ74"/>
<dbReference type="GO" id="GO:0034485">
    <property type="term" value="F:phosphatidylinositol-3,4,5-trisphosphate 5-phosphatase activity"/>
    <property type="evidence" value="ECO:0007669"/>
    <property type="project" value="TreeGrafter"/>
</dbReference>
<organism evidence="6 7">
    <name type="scientific">Mucuna pruriens</name>
    <name type="common">Velvet bean</name>
    <name type="synonym">Dolichos pruriens</name>
    <dbReference type="NCBI Taxonomy" id="157652"/>
    <lineage>
        <taxon>Eukaryota</taxon>
        <taxon>Viridiplantae</taxon>
        <taxon>Streptophyta</taxon>
        <taxon>Embryophyta</taxon>
        <taxon>Tracheophyta</taxon>
        <taxon>Spermatophyta</taxon>
        <taxon>Magnoliopsida</taxon>
        <taxon>eudicotyledons</taxon>
        <taxon>Gunneridae</taxon>
        <taxon>Pentapetalae</taxon>
        <taxon>rosids</taxon>
        <taxon>fabids</taxon>
        <taxon>Fabales</taxon>
        <taxon>Fabaceae</taxon>
        <taxon>Papilionoideae</taxon>
        <taxon>50 kb inversion clade</taxon>
        <taxon>NPAAA clade</taxon>
        <taxon>indigoferoid/millettioid clade</taxon>
        <taxon>Phaseoleae</taxon>
        <taxon>Mucuna</taxon>
    </lineage>
</organism>
<evidence type="ECO:0000256" key="3">
    <source>
        <dbReference type="ARBA" id="ARBA00022801"/>
    </source>
</evidence>
<evidence type="ECO:0000256" key="4">
    <source>
        <dbReference type="ARBA" id="ARBA00032263"/>
    </source>
</evidence>
<dbReference type="Pfam" id="PF22669">
    <property type="entry name" value="Exo_endo_phos2"/>
    <property type="match status" value="1"/>
</dbReference>
<dbReference type="Gene3D" id="3.60.10.10">
    <property type="entry name" value="Endonuclease/exonuclease/phosphatase"/>
    <property type="match status" value="1"/>
</dbReference>
<evidence type="ECO:0000256" key="1">
    <source>
        <dbReference type="ARBA" id="ARBA00010768"/>
    </source>
</evidence>
<dbReference type="InterPro" id="IPR045849">
    <property type="entry name" value="IP5P_plant"/>
</dbReference>
<protein>
    <recommendedName>
        <fullName evidence="4">B-like cyclin</fullName>
    </recommendedName>
</protein>
<dbReference type="SUPFAM" id="SSF56219">
    <property type="entry name" value="DNase I-like"/>
    <property type="match status" value="1"/>
</dbReference>
<reference evidence="6" key="1">
    <citation type="submission" date="2018-05" db="EMBL/GenBank/DDBJ databases">
        <title>Draft genome of Mucuna pruriens seed.</title>
        <authorList>
            <person name="Nnadi N.E."/>
            <person name="Vos R."/>
            <person name="Hasami M.H."/>
            <person name="Devisetty U.K."/>
            <person name="Aguiy J.C."/>
        </authorList>
    </citation>
    <scope>NUCLEOTIDE SEQUENCE [LARGE SCALE GENOMIC DNA]</scope>
    <source>
        <strain evidence="6">JCA_2017</strain>
    </source>
</reference>
<evidence type="ECO:0000256" key="2">
    <source>
        <dbReference type="ARBA" id="ARBA00011177"/>
    </source>
</evidence>
<dbReference type="InterPro" id="IPR006671">
    <property type="entry name" value="Cyclin_N"/>
</dbReference>
<proteinExistence type="inferred from homology"/>
<dbReference type="AlphaFoldDB" id="A0A371FZ74"/>
<dbReference type="SMART" id="SM00128">
    <property type="entry name" value="IPPc"/>
    <property type="match status" value="1"/>
</dbReference>
<dbReference type="InterPro" id="IPR000300">
    <property type="entry name" value="IPPc"/>
</dbReference>
<comment type="subunit">
    <text evidence="2">Interacts with the CDC2 protein kinase to form a serine/threonine kinase holoenzyme complex also known as maturation promoting factor (MPF). The cyclin subunit imparts substrate specificity to the complex.</text>
</comment>
<comment type="similarity">
    <text evidence="1">Belongs to the inositol polyphosphate 5-phosphatase family.</text>
</comment>
<dbReference type="OrthoDB" id="62798at2759"/>
<evidence type="ECO:0000313" key="7">
    <source>
        <dbReference type="Proteomes" id="UP000257109"/>
    </source>
</evidence>
<evidence type="ECO:0000259" key="5">
    <source>
        <dbReference type="SMART" id="SM00128"/>
    </source>
</evidence>
<dbReference type="Gene3D" id="1.10.472.10">
    <property type="entry name" value="Cyclin-like"/>
    <property type="match status" value="1"/>
</dbReference>
<dbReference type="GO" id="GO:0046856">
    <property type="term" value="P:phosphatidylinositol dephosphorylation"/>
    <property type="evidence" value="ECO:0007669"/>
    <property type="project" value="InterPro"/>
</dbReference>
<accession>A0A371FZ74</accession>
<sequence length="641" mass="72875">MPGKAEFMWPALVANKILNKRLGSSNFIADFPSNTEPLLGHDHSSLSSKTILNDHEDTQKYKIFVSTWNVGGIAPYEGLNMEDLLETCNKSYDIYVLGFQEIVPLKASNVLGYENSEICSKWNSIIREALNKRPGQQCEAPQDFQCIISKQMVGILISVWAKRQLRPFIRHPSVSCVGCGIIGCLGNKGSVSARFVLHETSLCFVCGHLASGGRERDEKHRNSNVAEIFSRTRFPKGPMLDLPRKILDHEFLSQQIMKTRISLPEETTHLLVQNGDWDSLLEYDQDGMKEQSNLPQPTSIVQIQTCTMDVVITGKKQPRGEHQHGVTELYGLKQIQYTRSESKLSDHRPVKALFIAQVRVLTALKSFQNLFLSERFEQIKTHFEVSHNDDFVCRKQSISRPKTTQVKQENQKEIKILLASVTYSEDLQVIPIVKYSALSLFADRFFPSLPNFIQLGISSSCLLRPVTHTTLQLFVLISLWISTKLHNSQPLSVSSFKSLAHSSIKEHHFTTRNFLDAEVLFLQVLNFEIGTTNIAFLFLEDLWIQFMGVAKVGELISIEACMEIMDLLYEKEDMSFLFRSPHSLAASILVYSPVVPKFRVVSYVITVPKQKWEFPVLAWVNFVTSCKEEDIIKMVTQILKH</sequence>
<keyword evidence="7" id="KW-1185">Reference proteome</keyword>
<evidence type="ECO:0000313" key="6">
    <source>
        <dbReference type="EMBL" id="RDX83572.1"/>
    </source>
</evidence>
<dbReference type="Proteomes" id="UP000257109">
    <property type="component" value="Unassembled WGS sequence"/>
</dbReference>
<dbReference type="PANTHER" id="PTHR45666">
    <property type="entry name" value="TYPE IV INOSITOL POLYPHOSPHATE 5-PHOSPHATASE 9"/>
    <property type="match status" value="1"/>
</dbReference>
<gene>
    <name evidence="6" type="primary">IP5P9</name>
    <name evidence="6" type="ORF">CR513_35495</name>
</gene>
<keyword evidence="3" id="KW-0378">Hydrolase</keyword>
<dbReference type="PANTHER" id="PTHR45666:SF18">
    <property type="entry name" value="TYPE IV INOSITOL POLYPHOSPHATE 5-PHOSPHATASE 9"/>
    <property type="match status" value="1"/>
</dbReference>
<feature type="domain" description="Inositol polyphosphate-related phosphatase" evidence="5">
    <location>
        <begin position="59"/>
        <end position="362"/>
    </location>
</feature>